<dbReference type="PIRSF" id="PIRSF000398">
    <property type="entry name" value="M_m6A_EcoRV"/>
    <property type="match status" value="1"/>
</dbReference>
<evidence type="ECO:0000256" key="6">
    <source>
        <dbReference type="ARBA" id="ARBA00047942"/>
    </source>
</evidence>
<dbReference type="InterPro" id="IPR023095">
    <property type="entry name" value="Ade_MeTrfase_dom_2"/>
</dbReference>
<dbReference type="RefSeq" id="WP_283400256.1">
    <property type="nucleotide sequence ID" value="NZ_FXUB01000002.1"/>
</dbReference>
<dbReference type="Proteomes" id="UP001157911">
    <property type="component" value="Unassembled WGS sequence"/>
</dbReference>
<protein>
    <recommendedName>
        <fullName evidence="2">site-specific DNA-methyltransferase (adenine-specific)</fullName>
        <ecNumber evidence="2">2.1.1.72</ecNumber>
    </recommendedName>
</protein>
<gene>
    <name evidence="7" type="ORF">SAMN06265339_0767</name>
</gene>
<keyword evidence="4" id="KW-0808">Transferase</keyword>
<keyword evidence="5" id="KW-0949">S-adenosyl-L-methionine</keyword>
<comment type="similarity">
    <text evidence="1">Belongs to the N(4)/N(6)-methyltransferase family.</text>
</comment>
<accession>A0ABY1NIY2</accession>
<dbReference type="PRINTS" id="PR00505">
    <property type="entry name" value="D12N6MTFRASE"/>
</dbReference>
<dbReference type="InterPro" id="IPR012327">
    <property type="entry name" value="MeTrfase_D12"/>
</dbReference>
<dbReference type="GO" id="GO:0008168">
    <property type="term" value="F:methyltransferase activity"/>
    <property type="evidence" value="ECO:0007669"/>
    <property type="project" value="UniProtKB-KW"/>
</dbReference>
<dbReference type="EC" id="2.1.1.72" evidence="2"/>
<dbReference type="Gene3D" id="1.10.1020.10">
    <property type="entry name" value="Adenine-specific Methyltransferase, Domain 2"/>
    <property type="match status" value="1"/>
</dbReference>
<evidence type="ECO:0000313" key="8">
    <source>
        <dbReference type="Proteomes" id="UP001157911"/>
    </source>
</evidence>
<dbReference type="Pfam" id="PF02086">
    <property type="entry name" value="MethyltransfD12"/>
    <property type="match status" value="1"/>
</dbReference>
<dbReference type="Gene3D" id="3.40.50.150">
    <property type="entry name" value="Vaccinia Virus protein VP39"/>
    <property type="match status" value="1"/>
</dbReference>
<evidence type="ECO:0000256" key="1">
    <source>
        <dbReference type="ARBA" id="ARBA00006594"/>
    </source>
</evidence>
<organism evidence="7 8">
    <name type="scientific">Desulfurobacterium pacificum</name>
    <dbReference type="NCBI Taxonomy" id="240166"/>
    <lineage>
        <taxon>Bacteria</taxon>
        <taxon>Pseudomonadati</taxon>
        <taxon>Aquificota</taxon>
        <taxon>Aquificia</taxon>
        <taxon>Desulfurobacteriales</taxon>
        <taxon>Desulfurobacteriaceae</taxon>
        <taxon>Desulfurobacterium</taxon>
    </lineage>
</organism>
<proteinExistence type="inferred from homology"/>
<comment type="caution">
    <text evidence="7">The sequence shown here is derived from an EMBL/GenBank/DDBJ whole genome shotgun (WGS) entry which is preliminary data.</text>
</comment>
<dbReference type="SUPFAM" id="SSF53335">
    <property type="entry name" value="S-adenosyl-L-methionine-dependent methyltransferases"/>
    <property type="match status" value="1"/>
</dbReference>
<name>A0ABY1NIY2_9BACT</name>
<evidence type="ECO:0000256" key="2">
    <source>
        <dbReference type="ARBA" id="ARBA00011900"/>
    </source>
</evidence>
<evidence type="ECO:0000256" key="5">
    <source>
        <dbReference type="ARBA" id="ARBA00022691"/>
    </source>
</evidence>
<dbReference type="PANTHER" id="PTHR30481">
    <property type="entry name" value="DNA ADENINE METHYLASE"/>
    <property type="match status" value="1"/>
</dbReference>
<keyword evidence="3 7" id="KW-0489">Methyltransferase</keyword>
<sequence length="280" mass="33481">MIKSPLRYPGGKSKAVKFLASFFPQEFKELREPMFGGGSITFYWVQKKPRCRFLAGEINYDLYCFWKELKYNKDNLIREIKKIKSSYSDGRKLFNEIIERREKIDDFQRAVDFFILNRITFSGTVDSGGYSEQAFHKRFTWSSIERLEEAHKIIKEVELFYGDYEHLLFLPGKDVIIFLDPPYYSAQKSRLYGKRGNIHTEFDHIRFFKAISRCPHKILITYDNSPFIKELYKDYYIIEWELSYGMTNYKKKKTKKGKELLIANFPLKRRTQLLINFAKT</sequence>
<keyword evidence="8" id="KW-1185">Reference proteome</keyword>
<dbReference type="PANTHER" id="PTHR30481:SF2">
    <property type="entry name" value="SITE-SPECIFIC DNA-METHYLTRANSFERASE (ADENINE-SPECIFIC)"/>
    <property type="match status" value="1"/>
</dbReference>
<dbReference type="InterPro" id="IPR012263">
    <property type="entry name" value="M_m6A_EcoRV"/>
</dbReference>
<dbReference type="EMBL" id="FXUB01000002">
    <property type="protein sequence ID" value="SMP10286.1"/>
    <property type="molecule type" value="Genomic_DNA"/>
</dbReference>
<dbReference type="GO" id="GO:0032259">
    <property type="term" value="P:methylation"/>
    <property type="evidence" value="ECO:0007669"/>
    <property type="project" value="UniProtKB-KW"/>
</dbReference>
<evidence type="ECO:0000313" key="7">
    <source>
        <dbReference type="EMBL" id="SMP10286.1"/>
    </source>
</evidence>
<evidence type="ECO:0000256" key="4">
    <source>
        <dbReference type="ARBA" id="ARBA00022679"/>
    </source>
</evidence>
<evidence type="ECO:0000256" key="3">
    <source>
        <dbReference type="ARBA" id="ARBA00022603"/>
    </source>
</evidence>
<comment type="catalytic activity">
    <reaction evidence="6">
        <text>a 2'-deoxyadenosine in DNA + S-adenosyl-L-methionine = an N(6)-methyl-2'-deoxyadenosine in DNA + S-adenosyl-L-homocysteine + H(+)</text>
        <dbReference type="Rhea" id="RHEA:15197"/>
        <dbReference type="Rhea" id="RHEA-COMP:12418"/>
        <dbReference type="Rhea" id="RHEA-COMP:12419"/>
        <dbReference type="ChEBI" id="CHEBI:15378"/>
        <dbReference type="ChEBI" id="CHEBI:57856"/>
        <dbReference type="ChEBI" id="CHEBI:59789"/>
        <dbReference type="ChEBI" id="CHEBI:90615"/>
        <dbReference type="ChEBI" id="CHEBI:90616"/>
        <dbReference type="EC" id="2.1.1.72"/>
    </reaction>
</comment>
<reference evidence="7 8" key="1">
    <citation type="submission" date="2017-05" db="EMBL/GenBank/DDBJ databases">
        <authorList>
            <person name="Varghese N."/>
            <person name="Submissions S."/>
        </authorList>
    </citation>
    <scope>NUCLEOTIDE SEQUENCE [LARGE SCALE GENOMIC DNA]</scope>
    <source>
        <strain evidence="7 8">DSM 15522</strain>
    </source>
</reference>
<dbReference type="InterPro" id="IPR029063">
    <property type="entry name" value="SAM-dependent_MTases_sf"/>
</dbReference>